<comment type="caution">
    <text evidence="1">The sequence shown here is derived from an EMBL/GenBank/DDBJ whole genome shotgun (WGS) entry which is preliminary data.</text>
</comment>
<dbReference type="AlphaFoldDB" id="A0A8H7GTK0"/>
<protein>
    <submittedName>
        <fullName evidence="1">Uncharacterized protein</fullName>
    </submittedName>
</protein>
<name>A0A8H7GTK0_9ASCO</name>
<dbReference type="EMBL" id="JACBPP010000004">
    <property type="protein sequence ID" value="KAF8002332.1"/>
    <property type="molecule type" value="Genomic_DNA"/>
</dbReference>
<evidence type="ECO:0000313" key="2">
    <source>
        <dbReference type="Proteomes" id="UP000649328"/>
    </source>
</evidence>
<evidence type="ECO:0000313" key="1">
    <source>
        <dbReference type="EMBL" id="KAF8002332.1"/>
    </source>
</evidence>
<proteinExistence type="predicted"/>
<organism evidence="1 2">
    <name type="scientific">Metschnikowia pulcherrima</name>
    <dbReference type="NCBI Taxonomy" id="27326"/>
    <lineage>
        <taxon>Eukaryota</taxon>
        <taxon>Fungi</taxon>
        <taxon>Dikarya</taxon>
        <taxon>Ascomycota</taxon>
        <taxon>Saccharomycotina</taxon>
        <taxon>Pichiomycetes</taxon>
        <taxon>Metschnikowiaceae</taxon>
        <taxon>Metschnikowia</taxon>
    </lineage>
</organism>
<keyword evidence="2" id="KW-1185">Reference proteome</keyword>
<reference evidence="1" key="1">
    <citation type="submission" date="2020-10" db="EMBL/GenBank/DDBJ databases">
        <title>The Whole-Genome Sequence of Metschnikowia persimmonesis, a Novel Endophytic Yeast Species Isolated from Medicinal Plant Diospyros kaki Thumb.</title>
        <authorList>
            <person name="Rahmat E."/>
            <person name="Kang Y."/>
        </authorList>
    </citation>
    <scope>NUCLEOTIDE SEQUENCE</scope>
    <source>
        <strain evidence="1">KIOM G15050</strain>
    </source>
</reference>
<dbReference type="Proteomes" id="UP000649328">
    <property type="component" value="Unassembled WGS sequence"/>
</dbReference>
<gene>
    <name evidence="1" type="ORF">HF325_003297</name>
</gene>
<accession>A0A8H7GTK0</accession>
<sequence length="91" mass="10453">MEVYRIKFRFPLDFRAANDNLIDFLFEYLSPDAKSKINFSVSIPLKGFLQYPECVTVDAQVIRGEGEHAQMTKSALEITGRSLTMFTRLQS</sequence>